<accession>A0ABT9SF13</accession>
<evidence type="ECO:0000313" key="1">
    <source>
        <dbReference type="EMBL" id="MDP9902373.1"/>
    </source>
</evidence>
<organism evidence="1 2">
    <name type="scientific">Variovorax ginsengisoli</name>
    <dbReference type="NCBI Taxonomy" id="363844"/>
    <lineage>
        <taxon>Bacteria</taxon>
        <taxon>Pseudomonadati</taxon>
        <taxon>Pseudomonadota</taxon>
        <taxon>Betaproteobacteria</taxon>
        <taxon>Burkholderiales</taxon>
        <taxon>Comamonadaceae</taxon>
        <taxon>Variovorax</taxon>
    </lineage>
</organism>
<proteinExistence type="predicted"/>
<name>A0ABT9SF13_9BURK</name>
<dbReference type="Proteomes" id="UP001226867">
    <property type="component" value="Unassembled WGS sequence"/>
</dbReference>
<comment type="caution">
    <text evidence="1">The sequence shown here is derived from an EMBL/GenBank/DDBJ whole genome shotgun (WGS) entry which is preliminary data.</text>
</comment>
<protein>
    <submittedName>
        <fullName evidence="1">Ferritin-like metal-binding protein YciE</fullName>
    </submittedName>
</protein>
<dbReference type="EMBL" id="JAUSRO010000018">
    <property type="protein sequence ID" value="MDP9902373.1"/>
    <property type="molecule type" value="Genomic_DNA"/>
</dbReference>
<reference evidence="1 2" key="1">
    <citation type="submission" date="2023-07" db="EMBL/GenBank/DDBJ databases">
        <title>Sorghum-associated microbial communities from plants grown in Nebraska, USA.</title>
        <authorList>
            <person name="Schachtman D."/>
        </authorList>
    </citation>
    <scope>NUCLEOTIDE SEQUENCE [LARGE SCALE GENOMIC DNA]</scope>
    <source>
        <strain evidence="1 2">DS1607</strain>
    </source>
</reference>
<evidence type="ECO:0000313" key="2">
    <source>
        <dbReference type="Proteomes" id="UP001226867"/>
    </source>
</evidence>
<gene>
    <name evidence="1" type="ORF">J2W36_004650</name>
</gene>
<sequence>MIRRRIHRFEHAAQGHLGDRLGRKSLIVAPIGSAQKAELNEIASYTSLCLMAKKLGF</sequence>
<keyword evidence="2" id="KW-1185">Reference proteome</keyword>